<evidence type="ECO:0000313" key="6">
    <source>
        <dbReference type="Proteomes" id="UP000042394"/>
    </source>
</evidence>
<sequence length="174" mass="19571">MTDDCGFTSVSGKGFRQRDNLRFRHAALFAVLRQRELFCRLFQALQPALHRDPLAVGERNVLRHEKPCLSASGRIDQLAVGIQHDGGLFAIGRKMAQRQVLSGKRRQFIRNDQVRGVGPTLLAGLLHRLYAGNRQIISIITLIIHDPADHPHCQRRIAAGHDRLPATARIGEHR</sequence>
<evidence type="ECO:0000313" key="2">
    <source>
        <dbReference type="EMBL" id="CNT91685.1"/>
    </source>
</evidence>
<accession>A0A655BLG6</accession>
<dbReference type="Proteomes" id="UP000039541">
    <property type="component" value="Unassembled WGS sequence"/>
</dbReference>
<dbReference type="EMBL" id="CQPD01000026">
    <property type="protein sequence ID" value="CNU45050.1"/>
    <property type="molecule type" value="Genomic_DNA"/>
</dbReference>
<evidence type="ECO:0000313" key="3">
    <source>
        <dbReference type="EMBL" id="CNU45050.1"/>
    </source>
</evidence>
<evidence type="ECO:0000313" key="5">
    <source>
        <dbReference type="Proteomes" id="UP000041314"/>
    </source>
</evidence>
<proteinExistence type="predicted"/>
<evidence type="ECO:0000313" key="4">
    <source>
        <dbReference type="Proteomes" id="UP000039541"/>
    </source>
</evidence>
<dbReference type="Proteomes" id="UP000042394">
    <property type="component" value="Unassembled WGS sequence"/>
</dbReference>
<protein>
    <submittedName>
        <fullName evidence="1">Uncharacterized protein</fullName>
    </submittedName>
</protein>
<reference evidence="4 5" key="1">
    <citation type="submission" date="2015-03" db="EMBL/GenBank/DDBJ databases">
        <authorList>
            <consortium name="Pathogen Informatics"/>
        </authorList>
    </citation>
    <scope>NUCLEOTIDE SEQUENCE [LARGE SCALE GENOMIC DNA]</scope>
    <source>
        <strain evidence="1 4">3476</strain>
        <strain evidence="2 5">A1104</strain>
        <strain evidence="3 6">D4891</strain>
    </source>
</reference>
<name>A0A655BLG6_SALET</name>
<dbReference type="Proteomes" id="UP000041314">
    <property type="component" value="Unassembled WGS sequence"/>
</dbReference>
<dbReference type="EMBL" id="CQPC01000001">
    <property type="protein sequence ID" value="CNT55703.1"/>
    <property type="molecule type" value="Genomic_DNA"/>
</dbReference>
<organism evidence="1 4">
    <name type="scientific">Salmonella enterica subsp. enterica serovar Bovismorbificans</name>
    <dbReference type="NCBI Taxonomy" id="58097"/>
    <lineage>
        <taxon>Bacteria</taxon>
        <taxon>Pseudomonadati</taxon>
        <taxon>Pseudomonadota</taxon>
        <taxon>Gammaproteobacteria</taxon>
        <taxon>Enterobacterales</taxon>
        <taxon>Enterobacteriaceae</taxon>
        <taxon>Salmonella</taxon>
    </lineage>
</organism>
<dbReference type="AlphaFoldDB" id="A0A655BLG6"/>
<gene>
    <name evidence="2" type="ORF">ERS008198_01422</name>
    <name evidence="1" type="ORF">ERS008202_00087</name>
    <name evidence="3" type="ORF">ERS008207_02730</name>
</gene>
<evidence type="ECO:0000313" key="1">
    <source>
        <dbReference type="EMBL" id="CNT55703.1"/>
    </source>
</evidence>
<dbReference type="EMBL" id="CQPA01000007">
    <property type="protein sequence ID" value="CNT91685.1"/>
    <property type="molecule type" value="Genomic_DNA"/>
</dbReference>